<evidence type="ECO:0000256" key="12">
    <source>
        <dbReference type="ARBA" id="ARBA00022917"/>
    </source>
</evidence>
<dbReference type="FunFam" id="3.30.70.380:FF:000001">
    <property type="entry name" value="Phenylalanine--tRNA ligase beta subunit"/>
    <property type="match status" value="1"/>
</dbReference>
<dbReference type="EC" id="6.1.1.20" evidence="15"/>
<dbReference type="FunFam" id="3.50.40.10:FF:000001">
    <property type="entry name" value="Phenylalanine--tRNA ligase beta subunit"/>
    <property type="match status" value="1"/>
</dbReference>
<comment type="subcellular location">
    <subcellularLocation>
        <location evidence="1 15">Cytoplasm</location>
    </subcellularLocation>
</comment>
<dbReference type="InterPro" id="IPR045864">
    <property type="entry name" value="aa-tRNA-synth_II/BPL/LPL"/>
</dbReference>
<evidence type="ECO:0000256" key="5">
    <source>
        <dbReference type="ARBA" id="ARBA00022555"/>
    </source>
</evidence>
<evidence type="ECO:0000259" key="19">
    <source>
        <dbReference type="PROSITE" id="PS51483"/>
    </source>
</evidence>
<dbReference type="Pfam" id="PF03147">
    <property type="entry name" value="FDX-ACB"/>
    <property type="match status" value="1"/>
</dbReference>
<dbReference type="HAMAP" id="MF_00283">
    <property type="entry name" value="Phe_tRNA_synth_beta1"/>
    <property type="match status" value="1"/>
</dbReference>
<keyword evidence="5 16" id="KW-0820">tRNA-binding</keyword>
<evidence type="ECO:0000256" key="10">
    <source>
        <dbReference type="ARBA" id="ARBA00022842"/>
    </source>
</evidence>
<evidence type="ECO:0000256" key="13">
    <source>
        <dbReference type="ARBA" id="ARBA00023146"/>
    </source>
</evidence>
<dbReference type="InterPro" id="IPR004532">
    <property type="entry name" value="Phe-tRNA-ligase_IIc_bsu_bact"/>
</dbReference>
<evidence type="ECO:0000256" key="6">
    <source>
        <dbReference type="ARBA" id="ARBA00022598"/>
    </source>
</evidence>
<dbReference type="Pfam" id="PF03483">
    <property type="entry name" value="B3_4"/>
    <property type="match status" value="1"/>
</dbReference>
<dbReference type="Gene3D" id="3.30.56.10">
    <property type="match status" value="2"/>
</dbReference>
<accession>A0A9W6B7Y4</accession>
<feature type="domain" description="TRNA-binding" evidence="17">
    <location>
        <begin position="42"/>
        <end position="155"/>
    </location>
</feature>
<dbReference type="GO" id="GO:0006432">
    <property type="term" value="P:phenylalanyl-tRNA aminoacylation"/>
    <property type="evidence" value="ECO:0007669"/>
    <property type="project" value="UniProtKB-UniRule"/>
</dbReference>
<feature type="domain" description="FDX-ACB" evidence="18">
    <location>
        <begin position="715"/>
        <end position="808"/>
    </location>
</feature>
<evidence type="ECO:0000256" key="15">
    <source>
        <dbReference type="HAMAP-Rule" id="MF_00283"/>
    </source>
</evidence>
<dbReference type="InterPro" id="IPR033714">
    <property type="entry name" value="tRNA_bind_bactPheRS"/>
</dbReference>
<dbReference type="Gene3D" id="3.50.40.10">
    <property type="entry name" value="Phenylalanyl-trna Synthetase, Chain B, domain 3"/>
    <property type="match status" value="1"/>
</dbReference>
<dbReference type="PROSITE" id="PS51483">
    <property type="entry name" value="B5"/>
    <property type="match status" value="1"/>
</dbReference>
<evidence type="ECO:0000256" key="9">
    <source>
        <dbReference type="ARBA" id="ARBA00022840"/>
    </source>
</evidence>
<comment type="caution">
    <text evidence="20">The sequence shown here is derived from an EMBL/GenBank/DDBJ whole genome shotgun (WGS) entry which is preliminary data.</text>
</comment>
<dbReference type="RefSeq" id="WP_281753674.1">
    <property type="nucleotide sequence ID" value="NZ_BRVP01000008.1"/>
</dbReference>
<dbReference type="InterPro" id="IPR005146">
    <property type="entry name" value="B3/B4_tRNA-bd"/>
</dbReference>
<dbReference type="Proteomes" id="UP001143545">
    <property type="component" value="Unassembled WGS sequence"/>
</dbReference>
<dbReference type="PANTHER" id="PTHR10947">
    <property type="entry name" value="PHENYLALANYL-TRNA SYNTHETASE BETA CHAIN AND LEUCINE-RICH REPEAT-CONTAINING PROTEIN 47"/>
    <property type="match status" value="1"/>
</dbReference>
<evidence type="ECO:0000256" key="3">
    <source>
        <dbReference type="ARBA" id="ARBA00011209"/>
    </source>
</evidence>
<dbReference type="GO" id="GO:0005524">
    <property type="term" value="F:ATP binding"/>
    <property type="evidence" value="ECO:0007669"/>
    <property type="project" value="UniProtKB-UniRule"/>
</dbReference>
<dbReference type="Gene3D" id="2.40.50.140">
    <property type="entry name" value="Nucleic acid-binding proteins"/>
    <property type="match status" value="1"/>
</dbReference>
<dbReference type="GO" id="GO:0000287">
    <property type="term" value="F:magnesium ion binding"/>
    <property type="evidence" value="ECO:0007669"/>
    <property type="project" value="UniProtKB-UniRule"/>
</dbReference>
<comment type="similarity">
    <text evidence="2 15">Belongs to the phenylalanyl-tRNA synthetase beta subunit family. Type 1 subfamily.</text>
</comment>
<dbReference type="NCBIfam" id="TIGR00472">
    <property type="entry name" value="pheT_bact"/>
    <property type="match status" value="1"/>
</dbReference>
<keyword evidence="12 15" id="KW-0648">Protein biosynthesis</keyword>
<evidence type="ECO:0000259" key="17">
    <source>
        <dbReference type="PROSITE" id="PS50886"/>
    </source>
</evidence>
<dbReference type="Pfam" id="PF01588">
    <property type="entry name" value="tRNA_bind"/>
    <property type="match status" value="1"/>
</dbReference>
<protein>
    <recommendedName>
        <fullName evidence="15">Phenylalanine--tRNA ligase beta subunit</fullName>
        <ecNumber evidence="15">6.1.1.20</ecNumber>
    </recommendedName>
    <alternativeName>
        <fullName evidence="15">Phenylalanyl-tRNA synthetase beta subunit</fullName>
        <shortName evidence="15">PheRS</shortName>
    </alternativeName>
</protein>
<evidence type="ECO:0000256" key="16">
    <source>
        <dbReference type="PROSITE-ProRule" id="PRU00209"/>
    </source>
</evidence>
<dbReference type="Gene3D" id="3.30.70.380">
    <property type="entry name" value="Ferrodoxin-fold anticodon-binding domain"/>
    <property type="match status" value="1"/>
</dbReference>
<comment type="cofactor">
    <cofactor evidence="15">
        <name>Mg(2+)</name>
        <dbReference type="ChEBI" id="CHEBI:18420"/>
    </cofactor>
    <text evidence="15">Binds 2 magnesium ions per tetramer.</text>
</comment>
<dbReference type="InterPro" id="IPR045060">
    <property type="entry name" value="Phe-tRNA-ligase_IIc_bsu"/>
</dbReference>
<dbReference type="InterPro" id="IPR012340">
    <property type="entry name" value="NA-bd_OB-fold"/>
</dbReference>
<dbReference type="Gene3D" id="3.30.930.10">
    <property type="entry name" value="Bira Bifunctional Protein, Domain 2"/>
    <property type="match status" value="1"/>
</dbReference>
<evidence type="ECO:0000259" key="18">
    <source>
        <dbReference type="PROSITE" id="PS51447"/>
    </source>
</evidence>
<evidence type="ECO:0000256" key="11">
    <source>
        <dbReference type="ARBA" id="ARBA00022884"/>
    </source>
</evidence>
<dbReference type="PROSITE" id="PS51447">
    <property type="entry name" value="FDX_ACB"/>
    <property type="match status" value="1"/>
</dbReference>
<evidence type="ECO:0000313" key="21">
    <source>
        <dbReference type="Proteomes" id="UP001143545"/>
    </source>
</evidence>
<reference evidence="20" key="1">
    <citation type="submission" date="2022-07" db="EMBL/GenBank/DDBJ databases">
        <title>Taxonomy of Novel Oxalotrophic and Methylotrophic Bacteria.</title>
        <authorList>
            <person name="Sahin N."/>
            <person name="Tani A."/>
        </authorList>
    </citation>
    <scope>NUCLEOTIDE SEQUENCE</scope>
    <source>
        <strain evidence="20">AM327</strain>
    </source>
</reference>
<dbReference type="AlphaFoldDB" id="A0A9W6B7Y4"/>
<gene>
    <name evidence="15 20" type="primary">pheT</name>
    <name evidence="20" type="ORF">NBRC110019_14630</name>
</gene>
<dbReference type="SMART" id="SM00874">
    <property type="entry name" value="B5"/>
    <property type="match status" value="1"/>
</dbReference>
<comment type="subunit">
    <text evidence="3 15">Tetramer of two alpha and two beta subunits.</text>
</comment>
<keyword evidence="21" id="KW-1185">Reference proteome</keyword>
<dbReference type="EMBL" id="BRVP01000008">
    <property type="protein sequence ID" value="GLB52423.1"/>
    <property type="molecule type" value="Genomic_DNA"/>
</dbReference>
<dbReference type="SUPFAM" id="SSF56037">
    <property type="entry name" value="PheT/TilS domain"/>
    <property type="match status" value="1"/>
</dbReference>
<keyword evidence="9 15" id="KW-0067">ATP-binding</keyword>
<dbReference type="InterPro" id="IPR041616">
    <property type="entry name" value="PheRS_beta_core"/>
</dbReference>
<evidence type="ECO:0000313" key="20">
    <source>
        <dbReference type="EMBL" id="GLB52423.1"/>
    </source>
</evidence>
<dbReference type="GO" id="GO:0000049">
    <property type="term" value="F:tRNA binding"/>
    <property type="evidence" value="ECO:0007669"/>
    <property type="project" value="UniProtKB-UniRule"/>
</dbReference>
<keyword evidence="4 15" id="KW-0963">Cytoplasm</keyword>
<dbReference type="InterPro" id="IPR005147">
    <property type="entry name" value="tRNA_synthase_B5-dom"/>
</dbReference>
<evidence type="ECO:0000256" key="8">
    <source>
        <dbReference type="ARBA" id="ARBA00022741"/>
    </source>
</evidence>
<dbReference type="SMART" id="SM00896">
    <property type="entry name" value="FDX-ACB"/>
    <property type="match status" value="1"/>
</dbReference>
<dbReference type="SUPFAM" id="SSF50249">
    <property type="entry name" value="Nucleic acid-binding proteins"/>
    <property type="match status" value="1"/>
</dbReference>
<dbReference type="SUPFAM" id="SSF55681">
    <property type="entry name" value="Class II aaRS and biotin synthetases"/>
    <property type="match status" value="1"/>
</dbReference>
<evidence type="ECO:0000256" key="1">
    <source>
        <dbReference type="ARBA" id="ARBA00004496"/>
    </source>
</evidence>
<feature type="binding site" evidence="15">
    <location>
        <position position="468"/>
    </location>
    <ligand>
        <name>Mg(2+)</name>
        <dbReference type="ChEBI" id="CHEBI:18420"/>
        <note>shared with alpha subunit</note>
    </ligand>
</feature>
<dbReference type="Pfam" id="PF03484">
    <property type="entry name" value="B5"/>
    <property type="match status" value="1"/>
</dbReference>
<proteinExistence type="inferred from homology"/>
<dbReference type="SUPFAM" id="SSF54991">
    <property type="entry name" value="Anticodon-binding domain of PheRS"/>
    <property type="match status" value="1"/>
</dbReference>
<organism evidence="20 21">
    <name type="scientific">Neptunitalea chrysea</name>
    <dbReference type="NCBI Taxonomy" id="1647581"/>
    <lineage>
        <taxon>Bacteria</taxon>
        <taxon>Pseudomonadati</taxon>
        <taxon>Bacteroidota</taxon>
        <taxon>Flavobacteriia</taxon>
        <taxon>Flavobacteriales</taxon>
        <taxon>Flavobacteriaceae</taxon>
        <taxon>Neptunitalea</taxon>
    </lineage>
</organism>
<dbReference type="InterPro" id="IPR002547">
    <property type="entry name" value="tRNA-bd_dom"/>
</dbReference>
<dbReference type="CDD" id="cd00769">
    <property type="entry name" value="PheRS_beta_core"/>
    <property type="match status" value="1"/>
</dbReference>
<comment type="catalytic activity">
    <reaction evidence="14 15">
        <text>tRNA(Phe) + L-phenylalanine + ATP = L-phenylalanyl-tRNA(Phe) + AMP + diphosphate + H(+)</text>
        <dbReference type="Rhea" id="RHEA:19413"/>
        <dbReference type="Rhea" id="RHEA-COMP:9668"/>
        <dbReference type="Rhea" id="RHEA-COMP:9699"/>
        <dbReference type="ChEBI" id="CHEBI:15378"/>
        <dbReference type="ChEBI" id="CHEBI:30616"/>
        <dbReference type="ChEBI" id="CHEBI:33019"/>
        <dbReference type="ChEBI" id="CHEBI:58095"/>
        <dbReference type="ChEBI" id="CHEBI:78442"/>
        <dbReference type="ChEBI" id="CHEBI:78531"/>
        <dbReference type="ChEBI" id="CHEBI:456215"/>
        <dbReference type="EC" id="6.1.1.20"/>
    </reaction>
</comment>
<dbReference type="FunFam" id="2.40.50.140:FF:000045">
    <property type="entry name" value="Phenylalanine--tRNA ligase beta subunit"/>
    <property type="match status" value="1"/>
</dbReference>
<dbReference type="InterPro" id="IPR020825">
    <property type="entry name" value="Phe-tRNA_synthase-like_B3/B4"/>
</dbReference>
<name>A0A9W6B7Y4_9FLAO</name>
<keyword evidence="6 15" id="KW-0436">Ligase</keyword>
<keyword evidence="13 15" id="KW-0030">Aminoacyl-tRNA synthetase</keyword>
<dbReference type="CDD" id="cd02796">
    <property type="entry name" value="tRNA_bind_bactPheRS"/>
    <property type="match status" value="1"/>
</dbReference>
<dbReference type="Pfam" id="PF17759">
    <property type="entry name" value="tRNA_synthFbeta"/>
    <property type="match status" value="1"/>
</dbReference>
<keyword evidence="8 15" id="KW-0547">Nucleotide-binding</keyword>
<dbReference type="InterPro" id="IPR005121">
    <property type="entry name" value="Fdx_antiC-bd"/>
</dbReference>
<dbReference type="NCBIfam" id="NF045760">
    <property type="entry name" value="YtpR"/>
    <property type="match status" value="1"/>
</dbReference>
<dbReference type="GO" id="GO:0004826">
    <property type="term" value="F:phenylalanine-tRNA ligase activity"/>
    <property type="evidence" value="ECO:0007669"/>
    <property type="project" value="UniProtKB-UniRule"/>
</dbReference>
<evidence type="ECO:0000256" key="14">
    <source>
        <dbReference type="ARBA" id="ARBA00049255"/>
    </source>
</evidence>
<dbReference type="InterPro" id="IPR036690">
    <property type="entry name" value="Fdx_antiC-bd_sf"/>
</dbReference>
<evidence type="ECO:0000256" key="7">
    <source>
        <dbReference type="ARBA" id="ARBA00022723"/>
    </source>
</evidence>
<keyword evidence="10 15" id="KW-0460">Magnesium</keyword>
<feature type="binding site" evidence="15">
    <location>
        <position position="478"/>
    </location>
    <ligand>
        <name>Mg(2+)</name>
        <dbReference type="ChEBI" id="CHEBI:18420"/>
        <note>shared with alpha subunit</note>
    </ligand>
</feature>
<dbReference type="SUPFAM" id="SSF46955">
    <property type="entry name" value="Putative DNA-binding domain"/>
    <property type="match status" value="1"/>
</dbReference>
<dbReference type="InterPro" id="IPR009061">
    <property type="entry name" value="DNA-bd_dom_put_sf"/>
</dbReference>
<evidence type="ECO:0000256" key="2">
    <source>
        <dbReference type="ARBA" id="ARBA00008653"/>
    </source>
</evidence>
<keyword evidence="7 15" id="KW-0479">Metal-binding</keyword>
<dbReference type="PANTHER" id="PTHR10947:SF0">
    <property type="entry name" value="PHENYLALANINE--TRNA LIGASE BETA SUBUNIT"/>
    <property type="match status" value="1"/>
</dbReference>
<feature type="domain" description="B5" evidence="19">
    <location>
        <begin position="414"/>
        <end position="490"/>
    </location>
</feature>
<evidence type="ECO:0000256" key="4">
    <source>
        <dbReference type="ARBA" id="ARBA00022490"/>
    </source>
</evidence>
<sequence length="808" mass="90903">MKISYNWLKQFIKVDWNSEQTAELLTDLGLEVEGVDTFESVKGGLKGIVVGHVLECEQHPNADRLKVTKVNIGNDTVVQIVCGAPNVAKGQKVPVATIGTVLYDEKGESWTIKKGKIRGEESFGMICAEDELGLGKGHDGIMILDETLVPGTPCAELFEVESDEVFEIGLTPNRADAMSHYGVARDLKAGLLQKEIHNELISPSVSSFHVDNRTLKIDVEIENGELCPRYCGVTISDIDVKESPTWIKNRLKAIGLTPKNNIVDITNYVMHELGQPLHAFDANKITGHKIIVKKATPETKFTTLDDVERTLDDKDLMIYDNEKPICIAGVFGGKKSGVTEHTSAIFLESAYFNPVSVRKTAKKHGLNTDASFRFERGIDINFTKYALLRAALLIKQIAGGQITSEVIDMYPKKFEDFQVFLTFEKVNKLVGQNLDTETIKSILSSLEIKVNSVTEAGIGLTIPSYRVDVQREADVIEEILRVYGYNNIEFSDKLNASMANSSKFDDYKIQNIISSQLIAQGYNEIMSNSLTTANYIALSDQLNEEHNVTMLNPLSSDLLVMRQSLLFSGLESIAYNINRKRTDLKFFEFGKSYHKYDSYQEQKHLGLYVTGNRYEENWNTEVKPTEFFYLKGTIETILSRLGITKVKSTPAKNDIFSEGLAFVFAKNTKLVEFGKVKRQVLKAFDIKQEVLYADFNWDAILEVAAYQKIKFTDIPKYPAVRRDLALLLDDNVSFDDIYKVATQSEKALLKEVSLFDVYEGDKLPKGKKSYAISFILQNEKQTLTDKQIDKVMSKLQTNFEKQFAATLR</sequence>
<dbReference type="SMART" id="SM00873">
    <property type="entry name" value="B3_4"/>
    <property type="match status" value="1"/>
</dbReference>
<keyword evidence="11 16" id="KW-0694">RNA-binding</keyword>
<dbReference type="GO" id="GO:0009328">
    <property type="term" value="C:phenylalanine-tRNA ligase complex"/>
    <property type="evidence" value="ECO:0007669"/>
    <property type="project" value="TreeGrafter"/>
</dbReference>
<feature type="binding site" evidence="15">
    <location>
        <position position="474"/>
    </location>
    <ligand>
        <name>Mg(2+)</name>
        <dbReference type="ChEBI" id="CHEBI:18420"/>
        <note>shared with alpha subunit</note>
    </ligand>
</feature>
<dbReference type="PROSITE" id="PS50886">
    <property type="entry name" value="TRBD"/>
    <property type="match status" value="1"/>
</dbReference>
<feature type="binding site" evidence="15">
    <location>
        <position position="477"/>
    </location>
    <ligand>
        <name>Mg(2+)</name>
        <dbReference type="ChEBI" id="CHEBI:18420"/>
        <note>shared with alpha subunit</note>
    </ligand>
</feature>